<dbReference type="InterPro" id="IPR029060">
    <property type="entry name" value="PIN-like_dom_sf"/>
</dbReference>
<dbReference type="CDD" id="cd18753">
    <property type="entry name" value="PIN_VapC4-5_FitB-like"/>
    <property type="match status" value="1"/>
</dbReference>
<keyword evidence="4" id="KW-0378">Hydrolase</keyword>
<keyword evidence="8" id="KW-1185">Reference proteome</keyword>
<organism evidence="7 8">
    <name type="scientific">Reichenbachiella faecimaris</name>
    <dbReference type="NCBI Taxonomy" id="692418"/>
    <lineage>
        <taxon>Bacteria</taxon>
        <taxon>Pseudomonadati</taxon>
        <taxon>Bacteroidota</taxon>
        <taxon>Cytophagia</taxon>
        <taxon>Cytophagales</taxon>
        <taxon>Reichenbachiellaceae</taxon>
        <taxon>Reichenbachiella</taxon>
    </lineage>
</organism>
<keyword evidence="3" id="KW-0479">Metal-binding</keyword>
<proteinExistence type="predicted"/>
<dbReference type="GO" id="GO:0046872">
    <property type="term" value="F:metal ion binding"/>
    <property type="evidence" value="ECO:0007669"/>
    <property type="project" value="UniProtKB-KW"/>
</dbReference>
<dbReference type="GO" id="GO:0016787">
    <property type="term" value="F:hydrolase activity"/>
    <property type="evidence" value="ECO:0007669"/>
    <property type="project" value="UniProtKB-KW"/>
</dbReference>
<dbReference type="OrthoDB" id="9796690at2"/>
<reference evidence="7 8" key="1">
    <citation type="submission" date="2017-04" db="EMBL/GenBank/DDBJ databases">
        <authorList>
            <person name="Afonso C.L."/>
            <person name="Miller P.J."/>
            <person name="Scott M.A."/>
            <person name="Spackman E."/>
            <person name="Goraichik I."/>
            <person name="Dimitrov K.M."/>
            <person name="Suarez D.L."/>
            <person name="Swayne D.E."/>
        </authorList>
    </citation>
    <scope>NUCLEOTIDE SEQUENCE [LARGE SCALE GENOMIC DNA]</scope>
    <source>
        <strain evidence="7 8">DSM 26133</strain>
    </source>
</reference>
<evidence type="ECO:0000256" key="3">
    <source>
        <dbReference type="ARBA" id="ARBA00022723"/>
    </source>
</evidence>
<dbReference type="AlphaFoldDB" id="A0A1W2G975"/>
<gene>
    <name evidence="7" type="ORF">SAMN04488029_1575</name>
</gene>
<dbReference type="PANTHER" id="PTHR42740:SF1">
    <property type="entry name" value="RIBONUCLEASE VAPC3"/>
    <property type="match status" value="1"/>
</dbReference>
<dbReference type="InterPro" id="IPR002716">
    <property type="entry name" value="PIN_dom"/>
</dbReference>
<evidence type="ECO:0000256" key="5">
    <source>
        <dbReference type="ARBA" id="ARBA00022842"/>
    </source>
</evidence>
<protein>
    <submittedName>
        <fullName evidence="7">tRNA(fMet)-specific endonuclease VapC</fullName>
    </submittedName>
</protein>
<name>A0A1W2G975_REIFA</name>
<keyword evidence="1" id="KW-1277">Toxin-antitoxin system</keyword>
<evidence type="ECO:0000256" key="4">
    <source>
        <dbReference type="ARBA" id="ARBA00022801"/>
    </source>
</evidence>
<evidence type="ECO:0000313" key="7">
    <source>
        <dbReference type="EMBL" id="SMD33229.1"/>
    </source>
</evidence>
<dbReference type="RefSeq" id="WP_084371884.1">
    <property type="nucleotide sequence ID" value="NZ_FWYF01000001.1"/>
</dbReference>
<evidence type="ECO:0000256" key="1">
    <source>
        <dbReference type="ARBA" id="ARBA00022649"/>
    </source>
</evidence>
<dbReference type="PANTHER" id="PTHR42740">
    <property type="entry name" value="RIBONUCLEASE VAPC3"/>
    <property type="match status" value="1"/>
</dbReference>
<dbReference type="InterPro" id="IPR051749">
    <property type="entry name" value="PINc/VapC_TA_RNase"/>
</dbReference>
<dbReference type="Proteomes" id="UP000192472">
    <property type="component" value="Unassembled WGS sequence"/>
</dbReference>
<sequence length="132" mass="14991">MTGEAFLIDTNVINDFFRGDKGIKENLSNNNILIPSIVAGEIYFGAYASGSLKSIDNKLLQIESFLEQFQLVKVDKETSQAYGVIKSTLKKNGTPIPENDIWIAAFAFQYELTLITKDRHFDLIKELKKQIW</sequence>
<dbReference type="STRING" id="692418.SAMN04488029_1575"/>
<keyword evidence="5" id="KW-0460">Magnesium</keyword>
<accession>A0A1W2G975</accession>
<evidence type="ECO:0000256" key="2">
    <source>
        <dbReference type="ARBA" id="ARBA00022722"/>
    </source>
</evidence>
<keyword evidence="2" id="KW-0540">Nuclease</keyword>
<dbReference type="GO" id="GO:0004540">
    <property type="term" value="F:RNA nuclease activity"/>
    <property type="evidence" value="ECO:0007669"/>
    <property type="project" value="TreeGrafter"/>
</dbReference>
<dbReference type="GO" id="GO:0004519">
    <property type="term" value="F:endonuclease activity"/>
    <property type="evidence" value="ECO:0007669"/>
    <property type="project" value="UniProtKB-KW"/>
</dbReference>
<keyword evidence="7" id="KW-0255">Endonuclease</keyword>
<dbReference type="EMBL" id="FWYF01000001">
    <property type="protein sequence ID" value="SMD33229.1"/>
    <property type="molecule type" value="Genomic_DNA"/>
</dbReference>
<evidence type="ECO:0000313" key="8">
    <source>
        <dbReference type="Proteomes" id="UP000192472"/>
    </source>
</evidence>
<evidence type="ECO:0000259" key="6">
    <source>
        <dbReference type="Pfam" id="PF01850"/>
    </source>
</evidence>
<dbReference type="Gene3D" id="3.40.50.1010">
    <property type="entry name" value="5'-nuclease"/>
    <property type="match status" value="1"/>
</dbReference>
<dbReference type="Pfam" id="PF01850">
    <property type="entry name" value="PIN"/>
    <property type="match status" value="1"/>
</dbReference>
<dbReference type="SUPFAM" id="SSF88723">
    <property type="entry name" value="PIN domain-like"/>
    <property type="match status" value="1"/>
</dbReference>
<feature type="domain" description="PIN" evidence="6">
    <location>
        <begin position="7"/>
        <end position="125"/>
    </location>
</feature>